<sequence>MIPAQTSTEWRTFRETSKFRLTIMIESAHIELLHGSGLSEASLDLYVIAYLGTCLNLSSPQTKEEREQTKHKTPTIKQTLHPTWEHTFPFFGLKYDSSLMFIELKSRKLLAENPVLGSFSIPVRELMVRSTGSKLSHFSQCLTSDIAKSVLLLGVQLSPSLPPNLDDSVIPRNLPLPRNERTVSLMSDLTREVGANHEESGRDLAYLTVNCNYSCLLFDCGIARGRGEEGGGGGGGGRRTDSIYEEEEVDMSNAAFTSDLETTLKI</sequence>
<evidence type="ECO:0000313" key="3">
    <source>
        <dbReference type="Proteomes" id="UP001165122"/>
    </source>
</evidence>
<dbReference type="Pfam" id="PF00168">
    <property type="entry name" value="C2"/>
    <property type="match status" value="1"/>
</dbReference>
<keyword evidence="3" id="KW-1185">Reference proteome</keyword>
<dbReference type="SMART" id="SM00239">
    <property type="entry name" value="C2"/>
    <property type="match status" value="1"/>
</dbReference>
<reference evidence="3" key="1">
    <citation type="journal article" date="2023" name="Commun. Biol.">
        <title>Genome analysis of Parmales, the sister group of diatoms, reveals the evolutionary specialization of diatoms from phago-mixotrophs to photoautotrophs.</title>
        <authorList>
            <person name="Ban H."/>
            <person name="Sato S."/>
            <person name="Yoshikawa S."/>
            <person name="Yamada K."/>
            <person name="Nakamura Y."/>
            <person name="Ichinomiya M."/>
            <person name="Sato N."/>
            <person name="Blanc-Mathieu R."/>
            <person name="Endo H."/>
            <person name="Kuwata A."/>
            <person name="Ogata H."/>
        </authorList>
    </citation>
    <scope>NUCLEOTIDE SEQUENCE [LARGE SCALE GENOMIC DNA]</scope>
    <source>
        <strain evidence="3">NIES 3700</strain>
    </source>
</reference>
<dbReference type="InterPro" id="IPR035892">
    <property type="entry name" value="C2_domain_sf"/>
</dbReference>
<comment type="caution">
    <text evidence="2">The sequence shown here is derived from an EMBL/GenBank/DDBJ whole genome shotgun (WGS) entry which is preliminary data.</text>
</comment>
<evidence type="ECO:0000313" key="2">
    <source>
        <dbReference type="EMBL" id="GMI15062.1"/>
    </source>
</evidence>
<dbReference type="EMBL" id="BRXW01000224">
    <property type="protein sequence ID" value="GMI15062.1"/>
    <property type="molecule type" value="Genomic_DNA"/>
</dbReference>
<proteinExistence type="predicted"/>
<organism evidence="2 3">
    <name type="scientific">Triparma laevis f. longispina</name>
    <dbReference type="NCBI Taxonomy" id="1714387"/>
    <lineage>
        <taxon>Eukaryota</taxon>
        <taxon>Sar</taxon>
        <taxon>Stramenopiles</taxon>
        <taxon>Ochrophyta</taxon>
        <taxon>Bolidophyceae</taxon>
        <taxon>Parmales</taxon>
        <taxon>Triparmaceae</taxon>
        <taxon>Triparma</taxon>
    </lineage>
</organism>
<dbReference type="AlphaFoldDB" id="A0A9W7KX66"/>
<dbReference type="OrthoDB" id="270970at2759"/>
<protein>
    <recommendedName>
        <fullName evidence="1">C2 domain-containing protein</fullName>
    </recommendedName>
</protein>
<feature type="domain" description="C2" evidence="1">
    <location>
        <begin position="1"/>
        <end position="137"/>
    </location>
</feature>
<name>A0A9W7KX66_9STRA</name>
<accession>A0A9W7KX66</accession>
<dbReference type="Gene3D" id="2.60.40.150">
    <property type="entry name" value="C2 domain"/>
    <property type="match status" value="1"/>
</dbReference>
<dbReference type="SUPFAM" id="SSF49562">
    <property type="entry name" value="C2 domain (Calcium/lipid-binding domain, CaLB)"/>
    <property type="match status" value="1"/>
</dbReference>
<dbReference type="PROSITE" id="PS50004">
    <property type="entry name" value="C2"/>
    <property type="match status" value="1"/>
</dbReference>
<gene>
    <name evidence="2" type="ORF">TrLO_g4129</name>
</gene>
<dbReference type="Proteomes" id="UP001165122">
    <property type="component" value="Unassembled WGS sequence"/>
</dbReference>
<evidence type="ECO:0000259" key="1">
    <source>
        <dbReference type="PROSITE" id="PS50004"/>
    </source>
</evidence>
<dbReference type="CDD" id="cd00030">
    <property type="entry name" value="C2"/>
    <property type="match status" value="1"/>
</dbReference>
<dbReference type="InterPro" id="IPR000008">
    <property type="entry name" value="C2_dom"/>
</dbReference>